<evidence type="ECO:0000313" key="2">
    <source>
        <dbReference type="Proteomes" id="UP000305848"/>
    </source>
</evidence>
<organism evidence="1 2">
    <name type="scientific">Ilyomonas limi</name>
    <dbReference type="NCBI Taxonomy" id="2575867"/>
    <lineage>
        <taxon>Bacteria</taxon>
        <taxon>Pseudomonadati</taxon>
        <taxon>Bacteroidota</taxon>
        <taxon>Chitinophagia</taxon>
        <taxon>Chitinophagales</taxon>
        <taxon>Chitinophagaceae</taxon>
        <taxon>Ilyomonas</taxon>
    </lineage>
</organism>
<reference evidence="1 2" key="1">
    <citation type="submission" date="2019-05" db="EMBL/GenBank/DDBJ databases">
        <title>Panacibacter sp. strain 17mud1-8 Genome sequencing and assembly.</title>
        <authorList>
            <person name="Chhetri G."/>
        </authorList>
    </citation>
    <scope>NUCLEOTIDE SEQUENCE [LARGE SCALE GENOMIC DNA]</scope>
    <source>
        <strain evidence="1 2">17mud1-8</strain>
    </source>
</reference>
<comment type="caution">
    <text evidence="1">The sequence shown here is derived from an EMBL/GenBank/DDBJ whole genome shotgun (WGS) entry which is preliminary data.</text>
</comment>
<dbReference type="RefSeq" id="WP_137262979.1">
    <property type="nucleotide sequence ID" value="NZ_SZQL01000014.1"/>
</dbReference>
<name>A0A4U3KZS8_9BACT</name>
<gene>
    <name evidence="1" type="ORF">FC093_16870</name>
</gene>
<protein>
    <submittedName>
        <fullName evidence="1">Uncharacterized protein</fullName>
    </submittedName>
</protein>
<sequence>MKKILIAATIVGAVAAGLIIYLREYYNSTNELEDAAEDVDDAANDALDTMNKNIRKVERKTDPVLN</sequence>
<evidence type="ECO:0000313" key="1">
    <source>
        <dbReference type="EMBL" id="TKK66706.1"/>
    </source>
</evidence>
<dbReference type="Proteomes" id="UP000305848">
    <property type="component" value="Unassembled WGS sequence"/>
</dbReference>
<proteinExistence type="predicted"/>
<dbReference type="EMBL" id="SZQL01000014">
    <property type="protein sequence ID" value="TKK66706.1"/>
    <property type="molecule type" value="Genomic_DNA"/>
</dbReference>
<accession>A0A4U3KZS8</accession>
<keyword evidence="2" id="KW-1185">Reference proteome</keyword>
<dbReference type="AlphaFoldDB" id="A0A4U3KZS8"/>